<evidence type="ECO:0000313" key="1">
    <source>
        <dbReference type="EMBL" id="MBB6353893.1"/>
    </source>
</evidence>
<reference evidence="1 2" key="1">
    <citation type="submission" date="2020-08" db="EMBL/GenBank/DDBJ databases">
        <title>Genomic Encyclopedia of Type Strains, Phase IV (KMG-IV): sequencing the most valuable type-strain genomes for metagenomic binning, comparative biology and taxonomic classification.</title>
        <authorList>
            <person name="Goeker M."/>
        </authorList>
    </citation>
    <scope>NUCLEOTIDE SEQUENCE [LARGE SCALE GENOMIC DNA]</scope>
    <source>
        <strain evidence="1 2">DSM 7051</strain>
    </source>
</reference>
<comment type="caution">
    <text evidence="1">The sequence shown here is derived from an EMBL/GenBank/DDBJ whole genome shotgun (WGS) entry which is preliminary data.</text>
</comment>
<name>A0A7X0KKC7_9HYPH</name>
<sequence length="96" mass="11067">MTAVIVAASVDDRAHCPQNPAMALTRDINPMPDWIRSELVSRGLLAAYEARPDYQRNDYLGWIGRASREETRRKRLDQMLDELERGGVYMRMAWNG</sequence>
<accession>A0A7X0KKC7</accession>
<gene>
    <name evidence="1" type="ORF">GGR00_001667</name>
</gene>
<evidence type="ECO:0000313" key="2">
    <source>
        <dbReference type="Proteomes" id="UP000536262"/>
    </source>
</evidence>
<dbReference type="RefSeq" id="WP_246441318.1">
    <property type="nucleotide sequence ID" value="NZ_BAABEG010000001.1"/>
</dbReference>
<evidence type="ECO:0008006" key="3">
    <source>
        <dbReference type="Google" id="ProtNLM"/>
    </source>
</evidence>
<protein>
    <recommendedName>
        <fullName evidence="3">Bacteriocin resistance YdeI/OmpD-like protein</fullName>
    </recommendedName>
</protein>
<dbReference type="Proteomes" id="UP000536262">
    <property type="component" value="Unassembled WGS sequence"/>
</dbReference>
<organism evidence="1 2">
    <name type="scientific">Aminobacter aganoensis</name>
    <dbReference type="NCBI Taxonomy" id="83264"/>
    <lineage>
        <taxon>Bacteria</taxon>
        <taxon>Pseudomonadati</taxon>
        <taxon>Pseudomonadota</taxon>
        <taxon>Alphaproteobacteria</taxon>
        <taxon>Hyphomicrobiales</taxon>
        <taxon>Phyllobacteriaceae</taxon>
        <taxon>Aminobacter</taxon>
    </lineage>
</organism>
<dbReference type="Pfam" id="PF13376">
    <property type="entry name" value="OmdA"/>
    <property type="match status" value="1"/>
</dbReference>
<proteinExistence type="predicted"/>
<keyword evidence="2" id="KW-1185">Reference proteome</keyword>
<dbReference type="EMBL" id="JACHOU010000003">
    <property type="protein sequence ID" value="MBB6353893.1"/>
    <property type="molecule type" value="Genomic_DNA"/>
</dbReference>
<dbReference type="AlphaFoldDB" id="A0A7X0KKC7"/>